<keyword evidence="2" id="KW-1185">Reference proteome</keyword>
<sequence>MTDRELDVRDEGSALAVTAGEMEIARYVHRPDAPDSEAPKPYLHPLRSLSGAPLSSYRPWDHRWHKGLQMTWAHLSGQNFWGGPTYSAERDYQMEDNLGQMRHVDFTAVTADGDRVTVEETLHWVTAAGEHWITERRRLDFHGVDPGRGLWALDFATELRNVRGAALDFGSPTTHGRPLAGYAGFCWRGPRSFTGGTILAAGGRGGAEMMGEQADWLALAGQHDEIDGGATVLVLAGRSSAAVPIKWFVRREPFAVISPSPSFDEEFTLAPGGTLELAHRHVFVDHLCDRAELDELGEEFAL</sequence>
<dbReference type="OrthoDB" id="242375at2"/>
<proteinExistence type="predicted"/>
<name>A0A1I0JNL5_9ACTN</name>
<evidence type="ECO:0000313" key="2">
    <source>
        <dbReference type="Proteomes" id="UP000199361"/>
    </source>
</evidence>
<gene>
    <name evidence="1" type="ORF">SAMN05421811_10622</name>
</gene>
<reference evidence="1 2" key="1">
    <citation type="submission" date="2016-10" db="EMBL/GenBank/DDBJ databases">
        <authorList>
            <person name="de Groot N.N."/>
        </authorList>
    </citation>
    <scope>NUCLEOTIDE SEQUENCE [LARGE SCALE GENOMIC DNA]</scope>
    <source>
        <strain evidence="1 2">CGMCC 4.5598</strain>
    </source>
</reference>
<evidence type="ECO:0000313" key="1">
    <source>
        <dbReference type="EMBL" id="SEU11425.1"/>
    </source>
</evidence>
<dbReference type="Proteomes" id="UP000199361">
    <property type="component" value="Unassembled WGS sequence"/>
</dbReference>
<dbReference type="InterPro" id="IPR029475">
    <property type="entry name" value="DUF6807"/>
</dbReference>
<dbReference type="RefSeq" id="WP_091083057.1">
    <property type="nucleotide sequence ID" value="NZ_FOHX01000006.1"/>
</dbReference>
<protein>
    <submittedName>
        <fullName evidence="1">Methane oxygenase PmoA</fullName>
    </submittedName>
</protein>
<accession>A0A1I0JNL5</accession>
<organism evidence="1 2">
    <name type="scientific">Nonomuraea wenchangensis</name>
    <dbReference type="NCBI Taxonomy" id="568860"/>
    <lineage>
        <taxon>Bacteria</taxon>
        <taxon>Bacillati</taxon>
        <taxon>Actinomycetota</taxon>
        <taxon>Actinomycetes</taxon>
        <taxon>Streptosporangiales</taxon>
        <taxon>Streptosporangiaceae</taxon>
        <taxon>Nonomuraea</taxon>
    </lineage>
</organism>
<dbReference type="STRING" id="568860.SAMN05421811_10622"/>
<dbReference type="Pfam" id="PF14100">
    <property type="entry name" value="DUF6807"/>
    <property type="match status" value="1"/>
</dbReference>
<dbReference type="EMBL" id="FOHX01000006">
    <property type="protein sequence ID" value="SEU11425.1"/>
    <property type="molecule type" value="Genomic_DNA"/>
</dbReference>
<dbReference type="AlphaFoldDB" id="A0A1I0JNL5"/>